<dbReference type="InterPro" id="IPR005900">
    <property type="entry name" value="6-phosphogluconolactonase_DevB"/>
</dbReference>
<dbReference type="PANTHER" id="PTHR11054">
    <property type="entry name" value="6-PHOSPHOGLUCONOLACTONASE"/>
    <property type="match status" value="1"/>
</dbReference>
<proteinExistence type="inferred from homology"/>
<evidence type="ECO:0000256" key="7">
    <source>
        <dbReference type="RuleBase" id="RU365095"/>
    </source>
</evidence>
<evidence type="ECO:0000256" key="6">
    <source>
        <dbReference type="ARBA" id="ARBA00020337"/>
    </source>
</evidence>
<keyword evidence="10" id="KW-1185">Reference proteome</keyword>
<evidence type="ECO:0000256" key="1">
    <source>
        <dbReference type="ARBA" id="ARBA00000832"/>
    </source>
</evidence>
<dbReference type="NCBIfam" id="TIGR01198">
    <property type="entry name" value="pgl"/>
    <property type="match status" value="1"/>
</dbReference>
<dbReference type="Pfam" id="PF01182">
    <property type="entry name" value="Glucosamine_iso"/>
    <property type="match status" value="1"/>
</dbReference>
<dbReference type="OrthoDB" id="9810967at2"/>
<dbReference type="InterPro" id="IPR037171">
    <property type="entry name" value="NagB/RpiA_transferase-like"/>
</dbReference>
<evidence type="ECO:0000256" key="4">
    <source>
        <dbReference type="ARBA" id="ARBA00010662"/>
    </source>
</evidence>
<dbReference type="PANTHER" id="PTHR11054:SF0">
    <property type="entry name" value="6-PHOSPHOGLUCONOLACTONASE"/>
    <property type="match status" value="1"/>
</dbReference>
<dbReference type="Proteomes" id="UP000066549">
    <property type="component" value="Chromosome"/>
</dbReference>
<dbReference type="GO" id="GO:0006098">
    <property type="term" value="P:pentose-phosphate shunt"/>
    <property type="evidence" value="ECO:0007669"/>
    <property type="project" value="UniProtKB-UniPathway"/>
</dbReference>
<organism evidence="9 10">
    <name type="scientific">Methylophilales bacterium MBRS-H7</name>
    <dbReference type="NCBI Taxonomy" id="1623450"/>
    <lineage>
        <taxon>Bacteria</taxon>
        <taxon>Pseudomonadati</taxon>
        <taxon>Pseudomonadota</taxon>
        <taxon>Betaproteobacteria</taxon>
        <taxon>Nitrosomonadales</taxon>
        <taxon>OM43 clade</taxon>
    </lineage>
</organism>
<evidence type="ECO:0000313" key="9">
    <source>
        <dbReference type="EMBL" id="AKO65363.1"/>
    </source>
</evidence>
<dbReference type="Gene3D" id="3.40.50.1360">
    <property type="match status" value="1"/>
</dbReference>
<accession>A0A0H4J0R9</accession>
<evidence type="ECO:0000259" key="8">
    <source>
        <dbReference type="Pfam" id="PF01182"/>
    </source>
</evidence>
<comment type="similarity">
    <text evidence="4 7">Belongs to the glucosamine/galactosamine-6-phosphate isomerase family. 6-phosphogluconolactonase subfamily.</text>
</comment>
<gene>
    <name evidence="7" type="primary">pgl</name>
    <name evidence="9" type="ORF">VI33_00915</name>
</gene>
<name>A0A0H4J0R9_9PROT</name>
<dbReference type="SUPFAM" id="SSF100950">
    <property type="entry name" value="NagB/RpiA/CoA transferase-like"/>
    <property type="match status" value="1"/>
</dbReference>
<feature type="domain" description="Glucosamine/galactosamine-6-phosphate isomerase" evidence="8">
    <location>
        <begin position="12"/>
        <end position="213"/>
    </location>
</feature>
<sequence>MHQKLNWKDFQDKNQLESILLQDILNIAKNAISENGSFKIVMAGGSTPEKLYKSFLDVRNQNFSAWELYVGDERCLPVDSKDRNSHMIKRSFIDHLPDNSKPKFFPINTEKGSQEASSEYNSIIDNIDQFDLVLLGLGEDGHTASLFPGYQWDNQLNAVAVSNAPKPPSDRVSMTPKAFLKADKIFFIVTGHGKKDAVNAWKEGEGIPASKIMSENLIDVYCNLD</sequence>
<comment type="catalytic activity">
    <reaction evidence="1 7">
        <text>6-phospho-D-glucono-1,5-lactone + H2O = 6-phospho-D-gluconate + H(+)</text>
        <dbReference type="Rhea" id="RHEA:12556"/>
        <dbReference type="ChEBI" id="CHEBI:15377"/>
        <dbReference type="ChEBI" id="CHEBI:15378"/>
        <dbReference type="ChEBI" id="CHEBI:57955"/>
        <dbReference type="ChEBI" id="CHEBI:58759"/>
        <dbReference type="EC" id="3.1.1.31"/>
    </reaction>
</comment>
<comment type="pathway">
    <text evidence="3 7">Carbohydrate degradation; pentose phosphate pathway; D-ribulose 5-phosphate from D-glucose 6-phosphate (oxidative stage): step 2/3.</text>
</comment>
<dbReference type="AlphaFoldDB" id="A0A0H4J0R9"/>
<evidence type="ECO:0000313" key="10">
    <source>
        <dbReference type="Proteomes" id="UP000066549"/>
    </source>
</evidence>
<keyword evidence="7" id="KW-0378">Hydrolase</keyword>
<dbReference type="GO" id="GO:0005975">
    <property type="term" value="P:carbohydrate metabolic process"/>
    <property type="evidence" value="ECO:0007669"/>
    <property type="project" value="UniProtKB-UniRule"/>
</dbReference>
<dbReference type="InterPro" id="IPR039104">
    <property type="entry name" value="6PGL"/>
</dbReference>
<dbReference type="EC" id="3.1.1.31" evidence="5 7"/>
<evidence type="ECO:0000256" key="2">
    <source>
        <dbReference type="ARBA" id="ARBA00002681"/>
    </source>
</evidence>
<dbReference type="EMBL" id="CP011002">
    <property type="protein sequence ID" value="AKO65363.1"/>
    <property type="molecule type" value="Genomic_DNA"/>
</dbReference>
<comment type="function">
    <text evidence="2 7">Hydrolysis of 6-phosphogluconolactone to 6-phosphogluconate.</text>
</comment>
<dbReference type="PATRIC" id="fig|1623450.3.peg.187"/>
<reference evidence="9 10" key="1">
    <citation type="submission" date="2015-03" db="EMBL/GenBank/DDBJ databases">
        <title>Comparative analysis of the OM43 clade including a novel species from Red Sea uncovers genomic and metabolic diversity among marine methylotrophs.</title>
        <authorList>
            <person name="Jimenez-Infante F."/>
            <person name="Ngugi D.K."/>
            <person name="Vinu M."/>
            <person name="Alam I."/>
            <person name="Kamau A."/>
            <person name="Blom J."/>
            <person name="Bajic V.B."/>
            <person name="Stingl U."/>
        </authorList>
    </citation>
    <scope>NUCLEOTIDE SEQUENCE [LARGE SCALE GENOMIC DNA]</scope>
    <source>
        <strain evidence="9 10">MBRSH7</strain>
    </source>
</reference>
<evidence type="ECO:0000256" key="3">
    <source>
        <dbReference type="ARBA" id="ARBA00004961"/>
    </source>
</evidence>
<evidence type="ECO:0000256" key="5">
    <source>
        <dbReference type="ARBA" id="ARBA00013198"/>
    </source>
</evidence>
<dbReference type="UniPathway" id="UPA00115">
    <property type="reaction ID" value="UER00409"/>
</dbReference>
<dbReference type="GO" id="GO:0017057">
    <property type="term" value="F:6-phosphogluconolactonase activity"/>
    <property type="evidence" value="ECO:0007669"/>
    <property type="project" value="UniProtKB-UniRule"/>
</dbReference>
<protein>
    <recommendedName>
        <fullName evidence="6 7">6-phosphogluconolactonase</fullName>
        <shortName evidence="7">6PGL</shortName>
        <ecNumber evidence="5 7">3.1.1.31</ecNumber>
    </recommendedName>
</protein>
<dbReference type="CDD" id="cd01400">
    <property type="entry name" value="6PGL"/>
    <property type="match status" value="1"/>
</dbReference>
<dbReference type="InterPro" id="IPR006148">
    <property type="entry name" value="Glc/Gal-6P_isomerase"/>
</dbReference>